<dbReference type="SUPFAM" id="SSF103088">
    <property type="entry name" value="OmpA-like"/>
    <property type="match status" value="1"/>
</dbReference>
<evidence type="ECO:0000256" key="1">
    <source>
        <dbReference type="PROSITE-ProRule" id="PRU00473"/>
    </source>
</evidence>
<keyword evidence="2" id="KW-0175">Coiled coil</keyword>
<name>A0A1M6IRP7_9FLAO</name>
<dbReference type="InterPro" id="IPR036737">
    <property type="entry name" value="OmpA-like_sf"/>
</dbReference>
<dbReference type="Pfam" id="PF00691">
    <property type="entry name" value="OmpA"/>
    <property type="match status" value="1"/>
</dbReference>
<evidence type="ECO:0000313" key="5">
    <source>
        <dbReference type="EMBL" id="SHJ37124.1"/>
    </source>
</evidence>
<evidence type="ECO:0000259" key="4">
    <source>
        <dbReference type="PROSITE" id="PS51123"/>
    </source>
</evidence>
<feature type="signal peptide" evidence="3">
    <location>
        <begin position="1"/>
        <end position="16"/>
    </location>
</feature>
<keyword evidence="3" id="KW-0732">Signal</keyword>
<feature type="chain" id="PRO_5009918503" evidence="3">
    <location>
        <begin position="17"/>
        <end position="286"/>
    </location>
</feature>
<gene>
    <name evidence="5" type="ORF">SAMN04487908_11523</name>
</gene>
<sequence>MKKLLILALCSSFAFTSCVSSKKYNELAAKQKNTQDLLNSCTVKLNECLTEKTAASVRAKQLEERLADMRQTNQDLIQSSKELTMLTSKGATNLEKSLESLKEKDLKITRLQDALNKKDSVTLALVTSLKKEVGINDPDIEVNVEKGVVYISLSDKVLFKTGSYEISGRANEILGKVAKVINGKPNFEAMVEGHTDNVPYRERNGLIDNWDLSVKRATSIVRALKDLGVSPERLVAAGRGEYDPLVPNTTAENRATNRRTRILVLPKIDQFYDMIEKEMKTLEKQG</sequence>
<feature type="domain" description="OmpA-like" evidence="4">
    <location>
        <begin position="146"/>
        <end position="268"/>
    </location>
</feature>
<dbReference type="InterPro" id="IPR006665">
    <property type="entry name" value="OmpA-like"/>
</dbReference>
<dbReference type="AlphaFoldDB" id="A0A1M6IRP7"/>
<feature type="coiled-coil region" evidence="2">
    <location>
        <begin position="45"/>
        <end position="79"/>
    </location>
</feature>
<dbReference type="OrthoDB" id="9815217at2"/>
<dbReference type="RefSeq" id="WP_073218765.1">
    <property type="nucleotide sequence ID" value="NZ_FNNS01000018.1"/>
</dbReference>
<dbReference type="PROSITE" id="PS51257">
    <property type="entry name" value="PROKAR_LIPOPROTEIN"/>
    <property type="match status" value="1"/>
</dbReference>
<dbReference type="InterPro" id="IPR050330">
    <property type="entry name" value="Bact_OuterMem_StrucFunc"/>
</dbReference>
<proteinExistence type="predicted"/>
<dbReference type="Proteomes" id="UP000184172">
    <property type="component" value="Unassembled WGS sequence"/>
</dbReference>
<evidence type="ECO:0000313" key="6">
    <source>
        <dbReference type="Proteomes" id="UP000184172"/>
    </source>
</evidence>
<accession>A0A1M6IRP7</accession>
<dbReference type="PANTHER" id="PTHR30329:SF21">
    <property type="entry name" value="LIPOPROTEIN YIAD-RELATED"/>
    <property type="match status" value="1"/>
</dbReference>
<dbReference type="Gene3D" id="3.30.1330.60">
    <property type="entry name" value="OmpA-like domain"/>
    <property type="match status" value="1"/>
</dbReference>
<evidence type="ECO:0000256" key="2">
    <source>
        <dbReference type="SAM" id="Coils"/>
    </source>
</evidence>
<dbReference type="GO" id="GO:0016020">
    <property type="term" value="C:membrane"/>
    <property type="evidence" value="ECO:0007669"/>
    <property type="project" value="UniProtKB-UniRule"/>
</dbReference>
<keyword evidence="1" id="KW-0472">Membrane</keyword>
<reference evidence="6" key="1">
    <citation type="submission" date="2016-11" db="EMBL/GenBank/DDBJ databases">
        <authorList>
            <person name="Varghese N."/>
            <person name="Submissions S."/>
        </authorList>
    </citation>
    <scope>NUCLEOTIDE SEQUENCE [LARGE SCALE GENOMIC DNA]</scope>
    <source>
        <strain evidence="6">DSM 26349</strain>
    </source>
</reference>
<dbReference type="CDD" id="cd07185">
    <property type="entry name" value="OmpA_C-like"/>
    <property type="match status" value="1"/>
</dbReference>
<dbReference type="STRING" id="797419.SAMN05216556_11823"/>
<protein>
    <submittedName>
        <fullName evidence="5">Chemotaxis protein MotB</fullName>
    </submittedName>
</protein>
<organism evidence="5 6">
    <name type="scientific">Aequorivita viscosa</name>
    <dbReference type="NCBI Taxonomy" id="797419"/>
    <lineage>
        <taxon>Bacteria</taxon>
        <taxon>Pseudomonadati</taxon>
        <taxon>Bacteroidota</taxon>
        <taxon>Flavobacteriia</taxon>
        <taxon>Flavobacteriales</taxon>
        <taxon>Flavobacteriaceae</taxon>
        <taxon>Aequorivita</taxon>
    </lineage>
</organism>
<dbReference type="PROSITE" id="PS51123">
    <property type="entry name" value="OMPA_2"/>
    <property type="match status" value="1"/>
</dbReference>
<evidence type="ECO:0000256" key="3">
    <source>
        <dbReference type="SAM" id="SignalP"/>
    </source>
</evidence>
<dbReference type="PANTHER" id="PTHR30329">
    <property type="entry name" value="STATOR ELEMENT OF FLAGELLAR MOTOR COMPLEX"/>
    <property type="match status" value="1"/>
</dbReference>
<keyword evidence="6" id="KW-1185">Reference proteome</keyword>
<dbReference type="EMBL" id="FQYV01000015">
    <property type="protein sequence ID" value="SHJ37124.1"/>
    <property type="molecule type" value="Genomic_DNA"/>
</dbReference>